<proteinExistence type="predicted"/>
<dbReference type="NCBIfam" id="TIGR00696">
    <property type="entry name" value="wecG_tagA_cpsF"/>
    <property type="match status" value="1"/>
</dbReference>
<name>A0A6J6CVJ4_9ZZZZ</name>
<reference evidence="3" key="1">
    <citation type="submission" date="2020-05" db="EMBL/GenBank/DDBJ databases">
        <authorList>
            <person name="Chiriac C."/>
            <person name="Salcher M."/>
            <person name="Ghai R."/>
            <person name="Kavagutti S V."/>
        </authorList>
    </citation>
    <scope>NUCLEOTIDE SEQUENCE</scope>
</reference>
<evidence type="ECO:0000256" key="2">
    <source>
        <dbReference type="ARBA" id="ARBA00022679"/>
    </source>
</evidence>
<evidence type="ECO:0000313" key="3">
    <source>
        <dbReference type="EMBL" id="CAB4554273.1"/>
    </source>
</evidence>
<evidence type="ECO:0000256" key="1">
    <source>
        <dbReference type="ARBA" id="ARBA00022676"/>
    </source>
</evidence>
<dbReference type="PANTHER" id="PTHR34136:SF1">
    <property type="entry name" value="UDP-N-ACETYL-D-MANNOSAMINURONIC ACID TRANSFERASE"/>
    <property type="match status" value="1"/>
</dbReference>
<keyword evidence="1" id="KW-0328">Glycosyltransferase</keyword>
<dbReference type="CDD" id="cd06533">
    <property type="entry name" value="Glyco_transf_WecG_TagA"/>
    <property type="match status" value="1"/>
</dbReference>
<gene>
    <name evidence="3" type="ORF">UFOPK1493_01302</name>
</gene>
<dbReference type="PANTHER" id="PTHR34136">
    <property type="match status" value="1"/>
</dbReference>
<dbReference type="AlphaFoldDB" id="A0A6J6CVJ4"/>
<dbReference type="InterPro" id="IPR004629">
    <property type="entry name" value="WecG_TagA_CpsF"/>
</dbReference>
<sequence>MAGEDARGSTPATRHTFRRVRILNVEVDDLTMDDLLEIRQGTFMTLHADMLLKLQQDREFHDMMPMFQVVTCDSQVLYFLLKLIRRPVRTRVSGSDYFPRFCERYRDDPSVTIFMCGAGPGIAELAAAKVNARAGRDIVVGTASPPFEATPDGPYVDELAAQINASGATVLMMGMGTPRQERFIVALRDRLTTVQLYMPLGGTIDYEAGAAKRPPAWVTNAGLEWASRVLHDPRRRWHRYLVDDPKVLFLVAKDVLGRYRDPFGVPRSS</sequence>
<accession>A0A6J6CVJ4</accession>
<dbReference type="GO" id="GO:0016758">
    <property type="term" value="F:hexosyltransferase activity"/>
    <property type="evidence" value="ECO:0007669"/>
    <property type="project" value="TreeGrafter"/>
</dbReference>
<protein>
    <submittedName>
        <fullName evidence="3">Unannotated protein</fullName>
    </submittedName>
</protein>
<dbReference type="EMBL" id="CAEZSR010000037">
    <property type="protein sequence ID" value="CAB4554273.1"/>
    <property type="molecule type" value="Genomic_DNA"/>
</dbReference>
<keyword evidence="2" id="KW-0808">Transferase</keyword>
<organism evidence="3">
    <name type="scientific">freshwater metagenome</name>
    <dbReference type="NCBI Taxonomy" id="449393"/>
    <lineage>
        <taxon>unclassified sequences</taxon>
        <taxon>metagenomes</taxon>
        <taxon>ecological metagenomes</taxon>
    </lineage>
</organism>
<dbReference type="Pfam" id="PF03808">
    <property type="entry name" value="Glyco_tran_WecG"/>
    <property type="match status" value="1"/>
</dbReference>